<dbReference type="RefSeq" id="WP_004342828.1">
    <property type="nucleotide sequence ID" value="NZ_AMXE01000078.1"/>
</dbReference>
<dbReference type="Pfam" id="PF00482">
    <property type="entry name" value="T2SSF"/>
    <property type="match status" value="1"/>
</dbReference>
<comment type="subcellular location">
    <subcellularLocation>
        <location evidence="1">Cell membrane</location>
        <topology evidence="1">Multi-pass membrane protein</topology>
    </subcellularLocation>
</comment>
<name>N6YT13_THAL4</name>
<dbReference type="InterPro" id="IPR042094">
    <property type="entry name" value="T2SS_GspF_sf"/>
</dbReference>
<keyword evidence="3 6" id="KW-0812">Transmembrane</keyword>
<keyword evidence="4 6" id="KW-1133">Transmembrane helix</keyword>
<dbReference type="STRING" id="1123367.GCA_000621305_01497"/>
<protein>
    <submittedName>
        <fullName evidence="8">Type II secretion system F domain protein</fullName>
    </submittedName>
</protein>
<evidence type="ECO:0000256" key="3">
    <source>
        <dbReference type="ARBA" id="ARBA00022692"/>
    </source>
</evidence>
<dbReference type="eggNOG" id="COG4965">
    <property type="taxonomic scope" value="Bacteria"/>
</dbReference>
<gene>
    <name evidence="8" type="ORF">C666_15560</name>
</gene>
<evidence type="ECO:0000256" key="2">
    <source>
        <dbReference type="ARBA" id="ARBA00022475"/>
    </source>
</evidence>
<keyword evidence="2" id="KW-1003">Cell membrane</keyword>
<dbReference type="PANTHER" id="PTHR35007">
    <property type="entry name" value="INTEGRAL MEMBRANE PROTEIN-RELATED"/>
    <property type="match status" value="1"/>
</dbReference>
<dbReference type="AlphaFoldDB" id="N6YT13"/>
<dbReference type="Gene3D" id="1.20.81.30">
    <property type="entry name" value="Type II secretion system (T2SS), domain F"/>
    <property type="match status" value="1"/>
</dbReference>
<comment type="caution">
    <text evidence="8">The sequence shown here is derived from an EMBL/GenBank/DDBJ whole genome shotgun (WGS) entry which is preliminary data.</text>
</comment>
<dbReference type="PANTHER" id="PTHR35007:SF1">
    <property type="entry name" value="PILUS ASSEMBLY PROTEIN"/>
    <property type="match status" value="1"/>
</dbReference>
<feature type="transmembrane region" description="Helical" evidence="6">
    <location>
        <begin position="198"/>
        <end position="216"/>
    </location>
</feature>
<feature type="domain" description="Type II secretion system protein GspF" evidence="7">
    <location>
        <begin position="96"/>
        <end position="215"/>
    </location>
</feature>
<evidence type="ECO:0000313" key="8">
    <source>
        <dbReference type="EMBL" id="ENO85313.1"/>
    </source>
</evidence>
<evidence type="ECO:0000256" key="1">
    <source>
        <dbReference type="ARBA" id="ARBA00004651"/>
    </source>
</evidence>
<feature type="non-terminal residue" evidence="8">
    <location>
        <position position="1"/>
    </location>
</feature>
<evidence type="ECO:0000313" key="9">
    <source>
        <dbReference type="Proteomes" id="UP000013232"/>
    </source>
</evidence>
<feature type="transmembrane region" description="Helical" evidence="6">
    <location>
        <begin position="236"/>
        <end position="253"/>
    </location>
</feature>
<accession>N6YT13</accession>
<dbReference type="InterPro" id="IPR018076">
    <property type="entry name" value="T2SS_GspF_dom"/>
</dbReference>
<sequence>AAWPWLARRLASLRAGLAALGWLQTIRRRLAVSAVAAIVVALVLTRMTGTPASAALAAAPLLWLAGCTLAYQSAMAKYLAALARTLPEAIDGITRICRAGVPLHSAFSIAADHVQGPLAAELREIDHWLKLGVPLKQVMQNSAARVPLAEYRFFAVILIISQESGGRLGDTLERLAATLRARAELGMKVQAKTSEARASAKIVALLVPGVLLYMYLNAPADFRFMFNDPAGIKVMAYAALSVGLGLLITHVMVKRIR</sequence>
<proteinExistence type="predicted"/>
<evidence type="ECO:0000256" key="4">
    <source>
        <dbReference type="ARBA" id="ARBA00022989"/>
    </source>
</evidence>
<evidence type="ECO:0000256" key="6">
    <source>
        <dbReference type="SAM" id="Phobius"/>
    </source>
</evidence>
<evidence type="ECO:0000256" key="5">
    <source>
        <dbReference type="ARBA" id="ARBA00023136"/>
    </source>
</evidence>
<feature type="transmembrane region" description="Helical" evidence="6">
    <location>
        <begin position="30"/>
        <end position="48"/>
    </location>
</feature>
<keyword evidence="5 6" id="KW-0472">Membrane</keyword>
<keyword evidence="9" id="KW-1185">Reference proteome</keyword>
<organism evidence="8 9">
    <name type="scientific">Thauera linaloolentis (strain DSM 12138 / JCM 21573 / CCUG 41526 / CIP 105981 / IAM 15112 / NBRC 102519 / 47Lol)</name>
    <dbReference type="NCBI Taxonomy" id="1123367"/>
    <lineage>
        <taxon>Bacteria</taxon>
        <taxon>Pseudomonadati</taxon>
        <taxon>Pseudomonadota</taxon>
        <taxon>Betaproteobacteria</taxon>
        <taxon>Rhodocyclales</taxon>
        <taxon>Zoogloeaceae</taxon>
        <taxon>Thauera</taxon>
    </lineage>
</organism>
<dbReference type="Proteomes" id="UP000013232">
    <property type="component" value="Unassembled WGS sequence"/>
</dbReference>
<dbReference type="EMBL" id="AMXE01000078">
    <property type="protein sequence ID" value="ENO85313.1"/>
    <property type="molecule type" value="Genomic_DNA"/>
</dbReference>
<evidence type="ECO:0000259" key="7">
    <source>
        <dbReference type="Pfam" id="PF00482"/>
    </source>
</evidence>
<feature type="transmembrane region" description="Helical" evidence="6">
    <location>
        <begin position="54"/>
        <end position="74"/>
    </location>
</feature>
<dbReference type="GO" id="GO:0005886">
    <property type="term" value="C:plasma membrane"/>
    <property type="evidence" value="ECO:0007669"/>
    <property type="project" value="UniProtKB-SubCell"/>
</dbReference>
<reference evidence="8 9" key="1">
    <citation type="submission" date="2012-09" db="EMBL/GenBank/DDBJ databases">
        <title>Draft Genome Sequences of 6 Strains from Genus Thauera.</title>
        <authorList>
            <person name="Liu B."/>
            <person name="Shapleigh J.P."/>
            <person name="Frostegard A.H."/>
        </authorList>
    </citation>
    <scope>NUCLEOTIDE SEQUENCE [LARGE SCALE GENOMIC DNA]</scope>
    <source>
        <strain evidence="9">47Lol / DSM 12138</strain>
    </source>
</reference>
<dbReference type="OrthoDB" id="597333at2"/>